<feature type="signal peptide" evidence="2">
    <location>
        <begin position="1"/>
        <end position="26"/>
    </location>
</feature>
<evidence type="ECO:0000259" key="3">
    <source>
        <dbReference type="Pfam" id="PF03544"/>
    </source>
</evidence>
<feature type="chain" id="PRO_5046992255" evidence="2">
    <location>
        <begin position="27"/>
        <end position="236"/>
    </location>
</feature>
<reference evidence="4 5" key="1">
    <citation type="submission" date="2024-08" db="EMBL/GenBank/DDBJ databases">
        <authorList>
            <person name="Lu H."/>
        </authorList>
    </citation>
    <scope>NUCLEOTIDE SEQUENCE [LARGE SCALE GENOMIC DNA]</scope>
    <source>
        <strain evidence="4 5">BYS78W</strain>
    </source>
</reference>
<dbReference type="SUPFAM" id="SSF74653">
    <property type="entry name" value="TolA/TonB C-terminal domain"/>
    <property type="match status" value="1"/>
</dbReference>
<dbReference type="Proteomes" id="UP001606134">
    <property type="component" value="Unassembled WGS sequence"/>
</dbReference>
<gene>
    <name evidence="4" type="ORF">ACG04R_18675</name>
</gene>
<dbReference type="RefSeq" id="WP_394414157.1">
    <property type="nucleotide sequence ID" value="NZ_JBIGIC010000009.1"/>
</dbReference>
<keyword evidence="5" id="KW-1185">Reference proteome</keyword>
<dbReference type="InterPro" id="IPR037682">
    <property type="entry name" value="TonB_C"/>
</dbReference>
<feature type="compositionally biased region" description="Low complexity" evidence="1">
    <location>
        <begin position="73"/>
        <end position="90"/>
    </location>
</feature>
<feature type="domain" description="TonB C-terminal" evidence="3">
    <location>
        <begin position="179"/>
        <end position="233"/>
    </location>
</feature>
<evidence type="ECO:0000256" key="2">
    <source>
        <dbReference type="SAM" id="SignalP"/>
    </source>
</evidence>
<feature type="region of interest" description="Disordered" evidence="1">
    <location>
        <begin position="52"/>
        <end position="145"/>
    </location>
</feature>
<dbReference type="Pfam" id="PF03544">
    <property type="entry name" value="TonB_C"/>
    <property type="match status" value="1"/>
</dbReference>
<dbReference type="EMBL" id="JBIGIC010000009">
    <property type="protein sequence ID" value="MFG6488717.1"/>
    <property type="molecule type" value="Genomic_DNA"/>
</dbReference>
<sequence length="236" mass="24857">MSEPARLPRLLAALSLVFPLLGGAQAPAMTDLERAQRDAEKVLSFIKFQTVKTRPAAEPAERPRKPPVPSPQRPANTARSAEAASVAPAAEPAPPDPAPMAHVASPQPAMDPTPTPATEQPAATFGAPPANPAPAVATPVPETEPEADDRDEVALQLRNFVAPVLSRSAQATLVGGSRKVTVRFTVEADGSVSKAEAAADVPLRLARPATDAILQWHFAPLPQPRTVDVEIAFRRE</sequence>
<protein>
    <submittedName>
        <fullName evidence="4">Energy transducer TonB</fullName>
    </submittedName>
</protein>
<name>A0ABW7HFN3_9BURK</name>
<dbReference type="Gene3D" id="3.30.2420.10">
    <property type="entry name" value="TonB"/>
    <property type="match status" value="1"/>
</dbReference>
<evidence type="ECO:0000256" key="1">
    <source>
        <dbReference type="SAM" id="MobiDB-lite"/>
    </source>
</evidence>
<evidence type="ECO:0000313" key="4">
    <source>
        <dbReference type="EMBL" id="MFG6488717.1"/>
    </source>
</evidence>
<keyword evidence="2" id="KW-0732">Signal</keyword>
<feature type="compositionally biased region" description="Low complexity" evidence="1">
    <location>
        <begin position="116"/>
        <end position="141"/>
    </location>
</feature>
<organism evidence="4 5">
    <name type="scientific">Pelomonas candidula</name>
    <dbReference type="NCBI Taxonomy" id="3299025"/>
    <lineage>
        <taxon>Bacteria</taxon>
        <taxon>Pseudomonadati</taxon>
        <taxon>Pseudomonadota</taxon>
        <taxon>Betaproteobacteria</taxon>
        <taxon>Burkholderiales</taxon>
        <taxon>Sphaerotilaceae</taxon>
        <taxon>Roseateles</taxon>
    </lineage>
</organism>
<accession>A0ABW7HFN3</accession>
<comment type="caution">
    <text evidence="4">The sequence shown here is derived from an EMBL/GenBank/DDBJ whole genome shotgun (WGS) entry which is preliminary data.</text>
</comment>
<proteinExistence type="predicted"/>
<evidence type="ECO:0000313" key="5">
    <source>
        <dbReference type="Proteomes" id="UP001606134"/>
    </source>
</evidence>